<dbReference type="EMBL" id="BMAO01005671">
    <property type="protein sequence ID" value="GFR03058.1"/>
    <property type="molecule type" value="Genomic_DNA"/>
</dbReference>
<evidence type="ECO:0000313" key="2">
    <source>
        <dbReference type="Proteomes" id="UP000887116"/>
    </source>
</evidence>
<dbReference type="Proteomes" id="UP000887116">
    <property type="component" value="Unassembled WGS sequence"/>
</dbReference>
<proteinExistence type="predicted"/>
<comment type="caution">
    <text evidence="1">The sequence shown here is derived from an EMBL/GenBank/DDBJ whole genome shotgun (WGS) entry which is preliminary data.</text>
</comment>
<organism evidence="1 2">
    <name type="scientific">Trichonephila clavata</name>
    <name type="common">Joro spider</name>
    <name type="synonym">Nephila clavata</name>
    <dbReference type="NCBI Taxonomy" id="2740835"/>
    <lineage>
        <taxon>Eukaryota</taxon>
        <taxon>Metazoa</taxon>
        <taxon>Ecdysozoa</taxon>
        <taxon>Arthropoda</taxon>
        <taxon>Chelicerata</taxon>
        <taxon>Arachnida</taxon>
        <taxon>Araneae</taxon>
        <taxon>Araneomorphae</taxon>
        <taxon>Entelegynae</taxon>
        <taxon>Araneoidea</taxon>
        <taxon>Nephilidae</taxon>
        <taxon>Trichonephila</taxon>
    </lineage>
</organism>
<name>A0A8X6GFM7_TRICU</name>
<gene>
    <name evidence="1" type="ORF">TNCT_734121</name>
</gene>
<keyword evidence="2" id="KW-1185">Reference proteome</keyword>
<evidence type="ECO:0000313" key="1">
    <source>
        <dbReference type="EMBL" id="GFR03058.1"/>
    </source>
</evidence>
<dbReference type="AlphaFoldDB" id="A0A8X6GFM7"/>
<sequence>MEGYNKWYLEYQAFGVPTDDPRKNSLKVFFLSTIATIAIHFGSENFSVPDINVISSLLTEMDATNRYPSANQIQEDSNDLFRITINMQEMFILLLEAVLQTSRALETTYDLHIA</sequence>
<protein>
    <submittedName>
        <fullName evidence="1">Uncharacterized protein</fullName>
    </submittedName>
</protein>
<reference evidence="1" key="1">
    <citation type="submission" date="2020-07" db="EMBL/GenBank/DDBJ databases">
        <title>Multicomponent nature underlies the extraordinary mechanical properties of spider dragline silk.</title>
        <authorList>
            <person name="Kono N."/>
            <person name="Nakamura H."/>
            <person name="Mori M."/>
            <person name="Yoshida Y."/>
            <person name="Ohtoshi R."/>
            <person name="Malay A.D."/>
            <person name="Moran D.A.P."/>
            <person name="Tomita M."/>
            <person name="Numata K."/>
            <person name="Arakawa K."/>
        </authorList>
    </citation>
    <scope>NUCLEOTIDE SEQUENCE</scope>
</reference>
<accession>A0A8X6GFM7</accession>